<keyword evidence="3" id="KW-1185">Reference proteome</keyword>
<evidence type="ECO:0000313" key="2">
    <source>
        <dbReference type="EnsemblPlants" id="PNT63329"/>
    </source>
</evidence>
<dbReference type="EMBL" id="CM000883">
    <property type="protein sequence ID" value="PNT63329.1"/>
    <property type="molecule type" value="Genomic_DNA"/>
</dbReference>
<dbReference type="InParanoid" id="A0A2K2CMT9"/>
<sequence>ATNEYSALLRLPRRRAGSCCAAEEWRRDYCSPTRAGAQLLLLDPRFCCSRPRRGKGKIGRQYFFGKRTRLIKTWSSYSKED</sequence>
<name>A0A2K2CMT9_BRADI</name>
<organism evidence="1">
    <name type="scientific">Brachypodium distachyon</name>
    <name type="common">Purple false brome</name>
    <name type="synonym">Trachynia distachya</name>
    <dbReference type="NCBI Taxonomy" id="15368"/>
    <lineage>
        <taxon>Eukaryota</taxon>
        <taxon>Viridiplantae</taxon>
        <taxon>Streptophyta</taxon>
        <taxon>Embryophyta</taxon>
        <taxon>Tracheophyta</taxon>
        <taxon>Spermatophyta</taxon>
        <taxon>Magnoliopsida</taxon>
        <taxon>Liliopsida</taxon>
        <taxon>Poales</taxon>
        <taxon>Poaceae</taxon>
        <taxon>BOP clade</taxon>
        <taxon>Pooideae</taxon>
        <taxon>Stipodae</taxon>
        <taxon>Brachypodieae</taxon>
        <taxon>Brachypodium</taxon>
    </lineage>
</organism>
<gene>
    <name evidence="1" type="ORF">BRADI_4g14265v3</name>
</gene>
<reference evidence="1 2" key="1">
    <citation type="journal article" date="2010" name="Nature">
        <title>Genome sequencing and analysis of the model grass Brachypodium distachyon.</title>
        <authorList>
            <consortium name="International Brachypodium Initiative"/>
        </authorList>
    </citation>
    <scope>NUCLEOTIDE SEQUENCE [LARGE SCALE GENOMIC DNA]</scope>
    <source>
        <strain evidence="1 2">Bd21</strain>
    </source>
</reference>
<accession>A0A2K2CMT9</accession>
<evidence type="ECO:0000313" key="1">
    <source>
        <dbReference type="EMBL" id="PNT63329.1"/>
    </source>
</evidence>
<feature type="non-terminal residue" evidence="1">
    <location>
        <position position="1"/>
    </location>
</feature>
<proteinExistence type="predicted"/>
<reference evidence="1" key="2">
    <citation type="submission" date="2017-06" db="EMBL/GenBank/DDBJ databases">
        <title>WGS assembly of Brachypodium distachyon.</title>
        <authorList>
            <consortium name="The International Brachypodium Initiative"/>
            <person name="Lucas S."/>
            <person name="Harmon-Smith M."/>
            <person name="Lail K."/>
            <person name="Tice H."/>
            <person name="Grimwood J."/>
            <person name="Bruce D."/>
            <person name="Barry K."/>
            <person name="Shu S."/>
            <person name="Lindquist E."/>
            <person name="Wang M."/>
            <person name="Pitluck S."/>
            <person name="Vogel J.P."/>
            <person name="Garvin D.F."/>
            <person name="Mockler T.C."/>
            <person name="Schmutz J."/>
            <person name="Rokhsar D."/>
            <person name="Bevan M.W."/>
        </authorList>
    </citation>
    <scope>NUCLEOTIDE SEQUENCE</scope>
    <source>
        <strain evidence="1">Bd21</strain>
    </source>
</reference>
<evidence type="ECO:0000313" key="3">
    <source>
        <dbReference type="Proteomes" id="UP000008810"/>
    </source>
</evidence>
<dbReference type="EnsemblPlants" id="PNT63329">
    <property type="protein sequence ID" value="PNT63329"/>
    <property type="gene ID" value="BRADI_4g14265v3"/>
</dbReference>
<dbReference type="Proteomes" id="UP000008810">
    <property type="component" value="Chromosome 4"/>
</dbReference>
<dbReference type="Gramene" id="PNT63329">
    <property type="protein sequence ID" value="PNT63329"/>
    <property type="gene ID" value="BRADI_4g14265v3"/>
</dbReference>
<dbReference type="AlphaFoldDB" id="A0A2K2CMT9"/>
<reference evidence="2" key="3">
    <citation type="submission" date="2018-08" db="UniProtKB">
        <authorList>
            <consortium name="EnsemblPlants"/>
        </authorList>
    </citation>
    <scope>IDENTIFICATION</scope>
    <source>
        <strain evidence="2">cv. Bd21</strain>
    </source>
</reference>
<protein>
    <submittedName>
        <fullName evidence="1 2">Uncharacterized protein</fullName>
    </submittedName>
</protein>